<dbReference type="UniPathway" id="UPA00601">
    <property type="reaction ID" value="UER00295"/>
</dbReference>
<feature type="binding site" evidence="13">
    <location>
        <position position="464"/>
    </location>
    <ligand>
        <name>K(+)</name>
        <dbReference type="ChEBI" id="CHEBI:29103"/>
        <note>ligand shared between two tetrameric partners</note>
    </ligand>
</feature>
<dbReference type="HAMAP" id="MF_01964">
    <property type="entry name" value="IMPDH"/>
    <property type="match status" value="1"/>
</dbReference>
<comment type="similarity">
    <text evidence="2 13 18">Belongs to the IMPDH/GMPR family.</text>
</comment>
<evidence type="ECO:0000256" key="1">
    <source>
        <dbReference type="ARBA" id="ARBA00001958"/>
    </source>
</evidence>
<dbReference type="GO" id="GO:0046872">
    <property type="term" value="F:metal ion binding"/>
    <property type="evidence" value="ECO:0007669"/>
    <property type="project" value="UniProtKB-UniRule"/>
</dbReference>
<evidence type="ECO:0000256" key="13">
    <source>
        <dbReference type="HAMAP-Rule" id="MF_01964"/>
    </source>
</evidence>
<dbReference type="InterPro" id="IPR013785">
    <property type="entry name" value="Aldolase_TIM"/>
</dbReference>
<dbReference type="PANTHER" id="PTHR11911:SF111">
    <property type="entry name" value="INOSINE-5'-MONOPHOSPHATE DEHYDROGENASE"/>
    <property type="match status" value="1"/>
</dbReference>
<feature type="binding site" evidence="13">
    <location>
        <position position="463"/>
    </location>
    <ligand>
        <name>K(+)</name>
        <dbReference type="ChEBI" id="CHEBI:29103"/>
        <note>ligand shared between two tetrameric partners</note>
    </ligand>
</feature>
<feature type="binding site" evidence="13">
    <location>
        <position position="247"/>
    </location>
    <ligand>
        <name>NAD(+)</name>
        <dbReference type="ChEBI" id="CHEBI:57540"/>
    </ligand>
</feature>
<organism evidence="22 23">
    <name type="scientific">Candidatus Woykebacteria bacterium GWA1_44_8</name>
    <dbReference type="NCBI Taxonomy" id="1802591"/>
    <lineage>
        <taxon>Bacteria</taxon>
        <taxon>Candidatus Woykeibacteriota</taxon>
    </lineage>
</organism>
<evidence type="ECO:0000256" key="7">
    <source>
        <dbReference type="ARBA" id="ARBA00022755"/>
    </source>
</evidence>
<keyword evidence="6 13" id="KW-0332">GMP biosynthesis</keyword>
<evidence type="ECO:0000256" key="17">
    <source>
        <dbReference type="PROSITE-ProRule" id="PRU00703"/>
    </source>
</evidence>
<evidence type="ECO:0000256" key="3">
    <source>
        <dbReference type="ARBA" id="ARBA00011881"/>
    </source>
</evidence>
<dbReference type="PIRSF" id="PIRSF000130">
    <property type="entry name" value="IMPDH"/>
    <property type="match status" value="1"/>
</dbReference>
<comment type="catalytic activity">
    <reaction evidence="12 13 19">
        <text>IMP + NAD(+) + H2O = XMP + NADH + H(+)</text>
        <dbReference type="Rhea" id="RHEA:11708"/>
        <dbReference type="ChEBI" id="CHEBI:15377"/>
        <dbReference type="ChEBI" id="CHEBI:15378"/>
        <dbReference type="ChEBI" id="CHEBI:57464"/>
        <dbReference type="ChEBI" id="CHEBI:57540"/>
        <dbReference type="ChEBI" id="CHEBI:57945"/>
        <dbReference type="ChEBI" id="CHEBI:58053"/>
        <dbReference type="EC" id="1.1.1.205"/>
    </reaction>
</comment>
<keyword evidence="11 17" id="KW-0129">CBS domain</keyword>
<dbReference type="Pfam" id="PF00571">
    <property type="entry name" value="CBS"/>
    <property type="match status" value="2"/>
</dbReference>
<feature type="domain" description="CBS" evidence="21">
    <location>
        <begin position="153"/>
        <end position="210"/>
    </location>
</feature>
<dbReference type="EC" id="1.1.1.205" evidence="13 19"/>
<dbReference type="InterPro" id="IPR005990">
    <property type="entry name" value="IMP_DH"/>
</dbReference>
<accession>A0A1G1W220</accession>
<dbReference type="Pfam" id="PF00478">
    <property type="entry name" value="IMPDH"/>
    <property type="match status" value="1"/>
</dbReference>
<feature type="binding site" description="in other chain" evidence="13 16">
    <location>
        <position position="304"/>
    </location>
    <ligand>
        <name>K(+)</name>
        <dbReference type="ChEBI" id="CHEBI:29103"/>
        <note>ligand shared between two tetrameric partners</note>
    </ligand>
</feature>
<evidence type="ECO:0000256" key="12">
    <source>
        <dbReference type="ARBA" id="ARBA00048028"/>
    </source>
</evidence>
<feature type="binding site" description="in other chain" evidence="13 16">
    <location>
        <position position="299"/>
    </location>
    <ligand>
        <name>K(+)</name>
        <dbReference type="ChEBI" id="CHEBI:29103"/>
        <note>ligand shared between two tetrameric partners</note>
    </ligand>
</feature>
<feature type="binding site" evidence="13 15">
    <location>
        <begin position="297"/>
        <end position="299"/>
    </location>
    <ligand>
        <name>NAD(+)</name>
        <dbReference type="ChEBI" id="CHEBI:57540"/>
    </ligand>
</feature>
<reference evidence="22 23" key="1">
    <citation type="journal article" date="2016" name="Nat. Commun.">
        <title>Thousands of microbial genomes shed light on interconnected biogeochemical processes in an aquifer system.</title>
        <authorList>
            <person name="Anantharaman K."/>
            <person name="Brown C.T."/>
            <person name="Hug L.A."/>
            <person name="Sharon I."/>
            <person name="Castelle C.J."/>
            <person name="Probst A.J."/>
            <person name="Thomas B.C."/>
            <person name="Singh A."/>
            <person name="Wilkins M.J."/>
            <person name="Karaoz U."/>
            <person name="Brodie E.L."/>
            <person name="Williams K.H."/>
            <person name="Hubbard S.S."/>
            <person name="Banfield J.F."/>
        </authorList>
    </citation>
    <scope>NUCLEOTIDE SEQUENCE [LARGE SCALE GENOMIC DNA]</scope>
</reference>
<keyword evidence="8 13" id="KW-0630">Potassium</keyword>
<comment type="subunit">
    <text evidence="3 13">Homotetramer.</text>
</comment>
<dbReference type="InterPro" id="IPR046342">
    <property type="entry name" value="CBS_dom_sf"/>
</dbReference>
<evidence type="ECO:0000256" key="14">
    <source>
        <dbReference type="PIRSR" id="PIRSR000130-1"/>
    </source>
</evidence>
<feature type="binding site" evidence="13">
    <location>
        <position position="462"/>
    </location>
    <ligand>
        <name>K(+)</name>
        <dbReference type="ChEBI" id="CHEBI:29103"/>
        <note>ligand shared between two tetrameric partners</note>
    </ligand>
</feature>
<proteinExistence type="inferred from homology"/>
<evidence type="ECO:0000256" key="16">
    <source>
        <dbReference type="PIRSR" id="PIRSR000130-4"/>
    </source>
</evidence>
<dbReference type="SUPFAM" id="SSF54631">
    <property type="entry name" value="CBS-domain pair"/>
    <property type="match status" value="1"/>
</dbReference>
<evidence type="ECO:0000256" key="19">
    <source>
        <dbReference type="RuleBase" id="RU003928"/>
    </source>
</evidence>
<feature type="region of interest" description="Disordered" evidence="20">
    <location>
        <begin position="459"/>
        <end position="478"/>
    </location>
</feature>
<evidence type="ECO:0000256" key="8">
    <source>
        <dbReference type="ARBA" id="ARBA00022958"/>
    </source>
</evidence>
<evidence type="ECO:0000256" key="6">
    <source>
        <dbReference type="ARBA" id="ARBA00022749"/>
    </source>
</evidence>
<protein>
    <recommendedName>
        <fullName evidence="13 19">Inosine-5'-monophosphate dehydrogenase</fullName>
        <shortName evidence="13">IMP dehydrogenase</shortName>
        <shortName evidence="13">IMPD</shortName>
        <shortName evidence="13">IMPDH</shortName>
        <ecNumber evidence="13 19">1.1.1.205</ecNumber>
    </recommendedName>
</protein>
<feature type="binding site" evidence="13">
    <location>
        <begin position="360"/>
        <end position="361"/>
    </location>
    <ligand>
        <name>IMP</name>
        <dbReference type="ChEBI" id="CHEBI:58053"/>
    </ligand>
</feature>
<keyword evidence="7 13" id="KW-0658">Purine biosynthesis</keyword>
<dbReference type="SUPFAM" id="SSF51412">
    <property type="entry name" value="Inosine monophosphate dehydrogenase (IMPDH)"/>
    <property type="match status" value="1"/>
</dbReference>
<keyword evidence="5" id="KW-0677">Repeat</keyword>
<evidence type="ECO:0000313" key="23">
    <source>
        <dbReference type="Proteomes" id="UP000176299"/>
    </source>
</evidence>
<evidence type="ECO:0000256" key="9">
    <source>
        <dbReference type="ARBA" id="ARBA00023002"/>
    </source>
</evidence>
<dbReference type="SMART" id="SM01240">
    <property type="entry name" value="IMPDH"/>
    <property type="match status" value="1"/>
</dbReference>
<comment type="activity regulation">
    <text evidence="13">Mycophenolic acid (MPA) is a non-competitive inhibitor that prevents formation of the closed enzyme conformation by binding to the same site as the amobile flap. In contrast, mizoribine monophosphate (MZP) is a competitive inhibitor that induces the closed conformation. MPA is a potent inhibitor of mammalian IMPDHs but a poor inhibitor of the bacterial enzymes. MZP is a more potent inhibitor of bacterial IMPDH.</text>
</comment>
<gene>
    <name evidence="13" type="primary">guaB</name>
    <name evidence="22" type="ORF">A2113_03650</name>
</gene>
<dbReference type="InterPro" id="IPR000644">
    <property type="entry name" value="CBS_dom"/>
</dbReference>
<feature type="binding site" evidence="13">
    <location>
        <begin position="385"/>
        <end position="389"/>
    </location>
    <ligand>
        <name>IMP</name>
        <dbReference type="ChEBI" id="CHEBI:58053"/>
    </ligand>
</feature>
<evidence type="ECO:0000256" key="20">
    <source>
        <dbReference type="SAM" id="MobiDB-lite"/>
    </source>
</evidence>
<feature type="active site" description="Thioimidate intermediate" evidence="13 14">
    <location>
        <position position="304"/>
    </location>
</feature>
<dbReference type="SMART" id="SM00116">
    <property type="entry name" value="CBS"/>
    <property type="match status" value="2"/>
</dbReference>
<keyword evidence="10 13" id="KW-0520">NAD</keyword>
<feature type="binding site" description="in other chain" evidence="13 16">
    <location>
        <position position="301"/>
    </location>
    <ligand>
        <name>K(+)</name>
        <dbReference type="ChEBI" id="CHEBI:29103"/>
        <note>ligand shared between two tetrameric partners</note>
    </ligand>
</feature>
<dbReference type="EMBL" id="MHCN01000011">
    <property type="protein sequence ID" value="OGY21630.1"/>
    <property type="molecule type" value="Genomic_DNA"/>
</dbReference>
<evidence type="ECO:0000256" key="4">
    <source>
        <dbReference type="ARBA" id="ARBA00022723"/>
    </source>
</evidence>
<feature type="binding site" evidence="13">
    <location>
        <position position="302"/>
    </location>
    <ligand>
        <name>IMP</name>
        <dbReference type="ChEBI" id="CHEBI:58053"/>
    </ligand>
</feature>
<comment type="caution">
    <text evidence="13">Lacks conserved residue(s) required for the propagation of feature annotation.</text>
</comment>
<sequence length="478" mass="51434">MAERFRGLALTFDDVLLEPAKSAVSPREVKAASFVTQRIKINIPIISAAMDTVTEGATAIALARLGGLGVIHRNFSIEDQTKEVRKVKRSESWIVSEPITLPPEASIAAAKELMNFHGISGIPIVNNSRLKGIVTQRDLWLETDLNKKVSEVMTSEGLVTAKVGIGLEKAEKILQKHKIEKLLIVDSKGNLKGLITWRDLVKMREYPNASKDDKGRLLVAAAVGAAEEMLPRAAALVREEVDILVIDTAHAHHKNVLDAVPILKKAFPAVQVVVGNIATAQAAIDLIKRGADAIKVGIGSGSVCTTRDIAGVGVPQFTAVLECAKTARLAKIPVIADGGIVYPADIVKALVAGASCVMLGNMLAGTDEAPGELIISSDGRRYKKYRGMGSLEAIKTRGTDRYFSKEVPEGISAKVPYKGSVSLVVKKLLASFRTACGYYGAAKIEDLWKVRYHQITNAGQRESHPHSVATDAEEESFH</sequence>
<evidence type="ECO:0000256" key="10">
    <source>
        <dbReference type="ARBA" id="ARBA00023027"/>
    </source>
</evidence>
<feature type="binding site" evidence="15">
    <location>
        <begin position="247"/>
        <end position="249"/>
    </location>
    <ligand>
        <name>NAD(+)</name>
        <dbReference type="ChEBI" id="CHEBI:57540"/>
    </ligand>
</feature>
<dbReference type="InterPro" id="IPR015875">
    <property type="entry name" value="IMP_DH/GMP_Rdtase_CS"/>
</dbReference>
<dbReference type="GO" id="GO:0006183">
    <property type="term" value="P:GTP biosynthetic process"/>
    <property type="evidence" value="ECO:0007669"/>
    <property type="project" value="TreeGrafter"/>
</dbReference>
<dbReference type="GO" id="GO:0006177">
    <property type="term" value="P:GMP biosynthetic process"/>
    <property type="evidence" value="ECO:0007669"/>
    <property type="project" value="UniProtKB-UniRule"/>
</dbReference>
<evidence type="ECO:0000256" key="15">
    <source>
        <dbReference type="PIRSR" id="PIRSR000130-3"/>
    </source>
</evidence>
<feature type="binding site" evidence="13">
    <location>
        <position position="409"/>
    </location>
    <ligand>
        <name>IMP</name>
        <dbReference type="ChEBI" id="CHEBI:58053"/>
    </ligand>
</feature>
<dbReference type="Gene3D" id="3.20.20.70">
    <property type="entry name" value="Aldolase class I"/>
    <property type="match status" value="1"/>
</dbReference>
<evidence type="ECO:0000256" key="11">
    <source>
        <dbReference type="ARBA" id="ARBA00023122"/>
    </source>
</evidence>
<feature type="active site" description="Proton acceptor" evidence="13 14">
    <location>
        <position position="401"/>
    </location>
</feature>
<feature type="domain" description="CBS" evidence="21">
    <location>
        <begin position="94"/>
        <end position="149"/>
    </location>
</feature>
<dbReference type="CDD" id="cd00381">
    <property type="entry name" value="IMPDH"/>
    <property type="match status" value="1"/>
</dbReference>
<dbReference type="GO" id="GO:0003938">
    <property type="term" value="F:IMP dehydrogenase activity"/>
    <property type="evidence" value="ECO:0007669"/>
    <property type="project" value="UniProtKB-UniRule"/>
</dbReference>
<keyword evidence="4 13" id="KW-0479">Metal-binding</keyword>
<comment type="pathway">
    <text evidence="13 19">Purine metabolism; XMP biosynthesis via de novo pathway; XMP from IMP: step 1/1.</text>
</comment>
<name>A0A1G1W220_9BACT</name>
<comment type="cofactor">
    <cofactor evidence="1 13">
        <name>K(+)</name>
        <dbReference type="ChEBI" id="CHEBI:29103"/>
    </cofactor>
</comment>
<dbReference type="STRING" id="1802591.A2113_03650"/>
<evidence type="ECO:0000256" key="18">
    <source>
        <dbReference type="RuleBase" id="RU003927"/>
    </source>
</evidence>
<keyword evidence="9 13" id="KW-0560">Oxidoreductase</keyword>
<comment type="function">
    <text evidence="13">Catalyzes the conversion of inosine 5'-phosphate (IMP) to xanthosine 5'-phosphate (XMP), the first committed and rate-limiting step in the de novo synthesis of guanine nucleotides, and therefore plays an important role in the regulation of cell growth.</text>
</comment>
<dbReference type="FunFam" id="3.20.20.70:FF:000003">
    <property type="entry name" value="GMP reductase"/>
    <property type="match status" value="1"/>
</dbReference>
<feature type="binding site" evidence="13">
    <location>
        <begin position="337"/>
        <end position="339"/>
    </location>
    <ligand>
        <name>IMP</name>
        <dbReference type="ChEBI" id="CHEBI:58053"/>
    </ligand>
</feature>
<dbReference type="Proteomes" id="UP000176299">
    <property type="component" value="Unassembled WGS sequence"/>
</dbReference>
<dbReference type="AlphaFoldDB" id="A0A1G1W220"/>
<comment type="caution">
    <text evidence="22">The sequence shown here is derived from an EMBL/GenBank/DDBJ whole genome shotgun (WGS) entry which is preliminary data.</text>
</comment>
<evidence type="ECO:0000259" key="21">
    <source>
        <dbReference type="PROSITE" id="PS51371"/>
    </source>
</evidence>
<evidence type="ECO:0000256" key="5">
    <source>
        <dbReference type="ARBA" id="ARBA00022737"/>
    </source>
</evidence>
<dbReference type="PROSITE" id="PS00487">
    <property type="entry name" value="IMP_DH_GMP_RED"/>
    <property type="match status" value="1"/>
</dbReference>
<dbReference type="CDD" id="cd04601">
    <property type="entry name" value="CBS_pair_IMPDH"/>
    <property type="match status" value="1"/>
</dbReference>
<dbReference type="NCBIfam" id="TIGR01302">
    <property type="entry name" value="IMP_dehydrog"/>
    <property type="match status" value="1"/>
</dbReference>
<dbReference type="PANTHER" id="PTHR11911">
    <property type="entry name" value="INOSINE-5-MONOPHOSPHATE DEHYDROGENASE RELATED"/>
    <property type="match status" value="1"/>
</dbReference>
<dbReference type="GO" id="GO:0000166">
    <property type="term" value="F:nucleotide binding"/>
    <property type="evidence" value="ECO:0007669"/>
    <property type="project" value="UniProtKB-UniRule"/>
</dbReference>
<dbReference type="PROSITE" id="PS51371">
    <property type="entry name" value="CBS"/>
    <property type="match status" value="2"/>
</dbReference>
<dbReference type="InterPro" id="IPR001093">
    <property type="entry name" value="IMP_DH_GMPRt"/>
</dbReference>
<evidence type="ECO:0000313" key="22">
    <source>
        <dbReference type="EMBL" id="OGY21630.1"/>
    </source>
</evidence>
<evidence type="ECO:0000256" key="2">
    <source>
        <dbReference type="ARBA" id="ARBA00005502"/>
    </source>
</evidence>